<gene>
    <name evidence="1" type="ORF">TIFTF001_055259</name>
</gene>
<protein>
    <recommendedName>
        <fullName evidence="3">Actin-related protein 7</fullName>
    </recommendedName>
</protein>
<dbReference type="PANTHER" id="PTHR11937">
    <property type="entry name" value="ACTIN"/>
    <property type="match status" value="1"/>
</dbReference>
<dbReference type="Proteomes" id="UP001187192">
    <property type="component" value="Unassembled WGS sequence"/>
</dbReference>
<proteinExistence type="predicted"/>
<name>A0AA88EK08_FICCA</name>
<sequence>MEAAVVDTGSKLLKAGPAIPDQAPSLIIPTQMRRLPEDGSLNESSLSEEITVDPVSRGFIRDWDAMEDLLHHVFYTGLGWEIGNECQILFSDPLSIPKSVREQLVQLMFETFNISGIYASEQAVLSLYA</sequence>
<dbReference type="Pfam" id="PF00022">
    <property type="entry name" value="Actin"/>
    <property type="match status" value="1"/>
</dbReference>
<dbReference type="Gene3D" id="3.30.420.40">
    <property type="match status" value="1"/>
</dbReference>
<keyword evidence="2" id="KW-1185">Reference proteome</keyword>
<dbReference type="InterPro" id="IPR004000">
    <property type="entry name" value="Actin"/>
</dbReference>
<organism evidence="1 2">
    <name type="scientific">Ficus carica</name>
    <name type="common">Common fig</name>
    <dbReference type="NCBI Taxonomy" id="3494"/>
    <lineage>
        <taxon>Eukaryota</taxon>
        <taxon>Viridiplantae</taxon>
        <taxon>Streptophyta</taxon>
        <taxon>Embryophyta</taxon>
        <taxon>Tracheophyta</taxon>
        <taxon>Spermatophyta</taxon>
        <taxon>Magnoliopsida</taxon>
        <taxon>eudicotyledons</taxon>
        <taxon>Gunneridae</taxon>
        <taxon>Pentapetalae</taxon>
        <taxon>rosids</taxon>
        <taxon>fabids</taxon>
        <taxon>Rosales</taxon>
        <taxon>Moraceae</taxon>
        <taxon>Ficeae</taxon>
        <taxon>Ficus</taxon>
    </lineage>
</organism>
<dbReference type="AlphaFoldDB" id="A0AA88EK08"/>
<feature type="non-terminal residue" evidence="1">
    <location>
        <position position="1"/>
    </location>
</feature>
<reference evidence="1" key="1">
    <citation type="submission" date="2023-07" db="EMBL/GenBank/DDBJ databases">
        <title>draft genome sequence of fig (Ficus carica).</title>
        <authorList>
            <person name="Takahashi T."/>
            <person name="Nishimura K."/>
        </authorList>
    </citation>
    <scope>NUCLEOTIDE SEQUENCE</scope>
</reference>
<comment type="caution">
    <text evidence="1">The sequence shown here is derived from an EMBL/GenBank/DDBJ whole genome shotgun (WGS) entry which is preliminary data.</text>
</comment>
<dbReference type="EMBL" id="BTGU01016833">
    <property type="protein sequence ID" value="GMN72601.1"/>
    <property type="molecule type" value="Genomic_DNA"/>
</dbReference>
<evidence type="ECO:0000313" key="1">
    <source>
        <dbReference type="EMBL" id="GMN72601.1"/>
    </source>
</evidence>
<dbReference type="SUPFAM" id="SSF53067">
    <property type="entry name" value="Actin-like ATPase domain"/>
    <property type="match status" value="1"/>
</dbReference>
<dbReference type="InterPro" id="IPR043129">
    <property type="entry name" value="ATPase_NBD"/>
</dbReference>
<evidence type="ECO:0000313" key="2">
    <source>
        <dbReference type="Proteomes" id="UP001187192"/>
    </source>
</evidence>
<evidence type="ECO:0008006" key="3">
    <source>
        <dbReference type="Google" id="ProtNLM"/>
    </source>
</evidence>
<accession>A0AA88EK08</accession>